<comment type="caution">
    <text evidence="1">The sequence shown here is derived from an EMBL/GenBank/DDBJ whole genome shotgun (WGS) entry which is preliminary data.</text>
</comment>
<keyword evidence="2" id="KW-1185">Reference proteome</keyword>
<accession>A0A0L8V7Y5</accession>
<gene>
    <name evidence="1" type="ORF">NC99_26350</name>
</gene>
<sequence>MILRAAASIFLLDDQDQSKVEKIVEPLIFDVQHAIFQKKTVRIT</sequence>
<dbReference type="AlphaFoldDB" id="A0A0L8V7Y5"/>
<organism evidence="1 2">
    <name type="scientific">Sunxiuqinia dokdonensis</name>
    <dbReference type="NCBI Taxonomy" id="1409788"/>
    <lineage>
        <taxon>Bacteria</taxon>
        <taxon>Pseudomonadati</taxon>
        <taxon>Bacteroidota</taxon>
        <taxon>Bacteroidia</taxon>
        <taxon>Marinilabiliales</taxon>
        <taxon>Prolixibacteraceae</taxon>
        <taxon>Sunxiuqinia</taxon>
    </lineage>
</organism>
<name>A0A0L8V7Y5_9BACT</name>
<evidence type="ECO:0000313" key="2">
    <source>
        <dbReference type="Proteomes" id="UP000036958"/>
    </source>
</evidence>
<protein>
    <submittedName>
        <fullName evidence="1">Uncharacterized protein</fullName>
    </submittedName>
</protein>
<proteinExistence type="predicted"/>
<reference evidence="2" key="1">
    <citation type="submission" date="2015-07" db="EMBL/GenBank/DDBJ databases">
        <title>Genome sequencing of Sunxiuqinia dokdonensis strain SK.</title>
        <authorList>
            <person name="Ahn S."/>
            <person name="Kim B.-C."/>
        </authorList>
    </citation>
    <scope>NUCLEOTIDE SEQUENCE [LARGE SCALE GENOMIC DNA]</scope>
    <source>
        <strain evidence="2">SK</strain>
    </source>
</reference>
<dbReference type="EMBL" id="LGIA01000160">
    <property type="protein sequence ID" value="KOH44556.1"/>
    <property type="molecule type" value="Genomic_DNA"/>
</dbReference>
<dbReference type="Proteomes" id="UP000036958">
    <property type="component" value="Unassembled WGS sequence"/>
</dbReference>
<evidence type="ECO:0000313" key="1">
    <source>
        <dbReference type="EMBL" id="KOH44556.1"/>
    </source>
</evidence>